<dbReference type="InterPro" id="IPR008921">
    <property type="entry name" value="DNA_pol3_clamp-load_cplx_C"/>
</dbReference>
<organism evidence="10">
    <name type="scientific">hydrothermal vent metagenome</name>
    <dbReference type="NCBI Taxonomy" id="652676"/>
    <lineage>
        <taxon>unclassified sequences</taxon>
        <taxon>metagenomes</taxon>
        <taxon>ecological metagenomes</taxon>
    </lineage>
</organism>
<keyword evidence="10" id="KW-0548">Nucleotidyltransferase</keyword>
<reference evidence="10" key="1">
    <citation type="submission" date="2018-06" db="EMBL/GenBank/DDBJ databases">
        <authorList>
            <person name="Zhirakovskaya E."/>
        </authorList>
    </citation>
    <scope>NUCLEOTIDE SEQUENCE</scope>
</reference>
<dbReference type="GO" id="GO:0005524">
    <property type="term" value="F:ATP binding"/>
    <property type="evidence" value="ECO:0007669"/>
    <property type="project" value="UniProtKB-KW"/>
</dbReference>
<keyword evidence="4" id="KW-0862">Zinc</keyword>
<dbReference type="EMBL" id="UOEM01000068">
    <property type="protein sequence ID" value="VAW14029.1"/>
    <property type="molecule type" value="Genomic_DNA"/>
</dbReference>
<dbReference type="AlphaFoldDB" id="A0A3B0TP67"/>
<evidence type="ECO:0000256" key="1">
    <source>
        <dbReference type="ARBA" id="ARBA00006360"/>
    </source>
</evidence>
<evidence type="ECO:0000259" key="7">
    <source>
        <dbReference type="Pfam" id="PF12169"/>
    </source>
</evidence>
<keyword evidence="3" id="KW-0547">Nucleotide-binding</keyword>
<feature type="domain" description="DNA polymerase III subunit gamma/ tau C-terminal" evidence="8">
    <location>
        <begin position="260"/>
        <end position="371"/>
    </location>
</feature>
<feature type="non-terminal residue" evidence="10">
    <location>
        <position position="1"/>
    </location>
</feature>
<evidence type="ECO:0000313" key="10">
    <source>
        <dbReference type="EMBL" id="VAW14029.1"/>
    </source>
</evidence>
<evidence type="ECO:0000256" key="6">
    <source>
        <dbReference type="SAM" id="MobiDB-lite"/>
    </source>
</evidence>
<gene>
    <name evidence="10" type="ORF">MNBD_ALPHA09-413</name>
</gene>
<dbReference type="GO" id="GO:0006260">
    <property type="term" value="P:DNA replication"/>
    <property type="evidence" value="ECO:0007669"/>
    <property type="project" value="InterPro"/>
</dbReference>
<dbReference type="GO" id="GO:0003887">
    <property type="term" value="F:DNA-directed DNA polymerase activity"/>
    <property type="evidence" value="ECO:0007669"/>
    <property type="project" value="UniProtKB-EC"/>
</dbReference>
<evidence type="ECO:0000256" key="4">
    <source>
        <dbReference type="ARBA" id="ARBA00022833"/>
    </source>
</evidence>
<sequence length="391" mass="41533">CQRFDLARIGADLLVEQFRVIAGSEGATITDEALALIARAAEGSSRDGLSLLDQAIAQGAGTIEAQDVRDMLGLADRGRVIDLFEAVMGGKTARALDELKSQYQAGADPLVVLTDMAEFVHLVTRAKVVETSLDDPSLAEVERERAKGFAAKLDMAALARAWQMLSKGLGEVEASARPLAAADMVLVRLAYAANLPTPGEIIRRLDNDAAPDPAPRGQGAKPDSPDAPVATADPVPEPPQDSTSMAGPEIAPWEGAPDPKSFAEAAALVGDFDIRLAHIVETSVRPVNFAPGRIEMTLTGEAPRDLAFRFGRTLERATARKWVVSITADAGGKTLREERDEVTDKREKDAAAHPVVQAVMDRFPGARIVDIREPDTSDAATMDGTDAAKKA</sequence>
<dbReference type="EC" id="2.7.7.7" evidence="10"/>
<dbReference type="Pfam" id="PF12362">
    <property type="entry name" value="DUF3646"/>
    <property type="match status" value="1"/>
</dbReference>
<dbReference type="Gene3D" id="1.20.272.10">
    <property type="match status" value="1"/>
</dbReference>
<evidence type="ECO:0000259" key="8">
    <source>
        <dbReference type="Pfam" id="PF12362"/>
    </source>
</evidence>
<proteinExistence type="inferred from homology"/>
<dbReference type="Gene3D" id="1.10.8.60">
    <property type="match status" value="1"/>
</dbReference>
<dbReference type="InterPro" id="IPR045085">
    <property type="entry name" value="HLD_clamp_pol_III_gamma_tau"/>
</dbReference>
<dbReference type="GO" id="GO:0046872">
    <property type="term" value="F:metal ion binding"/>
    <property type="evidence" value="ECO:0007669"/>
    <property type="project" value="UniProtKB-KW"/>
</dbReference>
<evidence type="ECO:0000256" key="3">
    <source>
        <dbReference type="ARBA" id="ARBA00022741"/>
    </source>
</evidence>
<dbReference type="CDD" id="cd18137">
    <property type="entry name" value="HLD_clamp_pol_III_gamma_tau"/>
    <property type="match status" value="1"/>
</dbReference>
<dbReference type="Pfam" id="PF12169">
    <property type="entry name" value="DNA_pol3_gamma3"/>
    <property type="match status" value="1"/>
</dbReference>
<dbReference type="FunFam" id="1.10.8.60:FF:000013">
    <property type="entry name" value="DNA polymerase III subunit gamma/tau"/>
    <property type="match status" value="1"/>
</dbReference>
<dbReference type="InterPro" id="IPR022107">
    <property type="entry name" value="DNA_pol_III_gamma/tau_C"/>
</dbReference>
<feature type="region of interest" description="Disordered" evidence="6">
    <location>
        <begin position="205"/>
        <end position="257"/>
    </location>
</feature>
<comment type="similarity">
    <text evidence="1">Belongs to the DnaX/STICHEL family.</text>
</comment>
<dbReference type="SUPFAM" id="SSF48019">
    <property type="entry name" value="post-AAA+ oligomerization domain-like"/>
    <property type="match status" value="1"/>
</dbReference>
<dbReference type="Pfam" id="PF22608">
    <property type="entry name" value="DNAX_ATPase_lid"/>
    <property type="match status" value="1"/>
</dbReference>
<feature type="region of interest" description="Disordered" evidence="6">
    <location>
        <begin position="372"/>
        <end position="391"/>
    </location>
</feature>
<keyword evidence="10" id="KW-0808">Transferase</keyword>
<evidence type="ECO:0000259" key="9">
    <source>
        <dbReference type="Pfam" id="PF22608"/>
    </source>
</evidence>
<dbReference type="SUPFAM" id="SSF52540">
    <property type="entry name" value="P-loop containing nucleoside triphosphate hydrolases"/>
    <property type="match status" value="1"/>
</dbReference>
<dbReference type="InterPro" id="IPR027417">
    <property type="entry name" value="P-loop_NTPase"/>
</dbReference>
<feature type="domain" description="DNA polymerase III subunit gamma/tau helical lid" evidence="9">
    <location>
        <begin position="16"/>
        <end position="61"/>
    </location>
</feature>
<evidence type="ECO:0000256" key="2">
    <source>
        <dbReference type="ARBA" id="ARBA00022723"/>
    </source>
</evidence>
<feature type="domain" description="DNA polymerase III gamma subunit" evidence="7">
    <location>
        <begin position="63"/>
        <end position="205"/>
    </location>
</feature>
<keyword evidence="5" id="KW-0067">ATP-binding</keyword>
<dbReference type="GO" id="GO:0003677">
    <property type="term" value="F:DNA binding"/>
    <property type="evidence" value="ECO:0007669"/>
    <property type="project" value="InterPro"/>
</dbReference>
<protein>
    <submittedName>
        <fullName evidence="10">DNA polymerase III subunits gamma and tau</fullName>
        <ecNumber evidence="10">2.7.7.7</ecNumber>
    </submittedName>
</protein>
<accession>A0A3B0TP67</accession>
<dbReference type="InterPro" id="IPR022754">
    <property type="entry name" value="DNA_pol_III_gamma-3"/>
</dbReference>
<name>A0A3B0TP67_9ZZZZ</name>
<evidence type="ECO:0000256" key="5">
    <source>
        <dbReference type="ARBA" id="ARBA00022840"/>
    </source>
</evidence>
<keyword evidence="2" id="KW-0479">Metal-binding</keyword>